<dbReference type="OrthoDB" id="441712at2759"/>
<name>A0A7J6NF34_PEROL</name>
<feature type="region of interest" description="Disordered" evidence="1">
    <location>
        <begin position="354"/>
        <end position="383"/>
    </location>
</feature>
<dbReference type="AlphaFoldDB" id="A0A7J6NF34"/>
<feature type="region of interest" description="Disordered" evidence="1">
    <location>
        <begin position="171"/>
        <end position="199"/>
    </location>
</feature>
<feature type="compositionally biased region" description="Polar residues" evidence="1">
    <location>
        <begin position="114"/>
        <end position="124"/>
    </location>
</feature>
<evidence type="ECO:0000256" key="1">
    <source>
        <dbReference type="SAM" id="MobiDB-lite"/>
    </source>
</evidence>
<accession>A0A7J6NF34</accession>
<feature type="compositionally biased region" description="Low complexity" evidence="1">
    <location>
        <begin position="190"/>
        <end position="199"/>
    </location>
</feature>
<comment type="caution">
    <text evidence="2">The sequence shown here is derived from an EMBL/GenBank/DDBJ whole genome shotgun (WGS) entry which is preliminary data.</text>
</comment>
<gene>
    <name evidence="2" type="ORF">FOZ60_010453</name>
</gene>
<proteinExistence type="predicted"/>
<dbReference type="Proteomes" id="UP000541610">
    <property type="component" value="Unassembled WGS sequence"/>
</dbReference>
<reference evidence="2 3" key="1">
    <citation type="submission" date="2020-04" db="EMBL/GenBank/DDBJ databases">
        <title>Perkinsus olseni comparative genomics.</title>
        <authorList>
            <person name="Bogema D.R."/>
        </authorList>
    </citation>
    <scope>NUCLEOTIDE SEQUENCE [LARGE SCALE GENOMIC DNA]</scope>
    <source>
        <strain evidence="2">00978-12</strain>
    </source>
</reference>
<evidence type="ECO:0000313" key="2">
    <source>
        <dbReference type="EMBL" id="KAF4682518.1"/>
    </source>
</evidence>
<evidence type="ECO:0000313" key="3">
    <source>
        <dbReference type="Proteomes" id="UP000541610"/>
    </source>
</evidence>
<feature type="region of interest" description="Disordered" evidence="1">
    <location>
        <begin position="1"/>
        <end position="34"/>
    </location>
</feature>
<feature type="region of interest" description="Disordered" evidence="1">
    <location>
        <begin position="90"/>
        <end position="148"/>
    </location>
</feature>
<dbReference type="EMBL" id="JABANP010000426">
    <property type="protein sequence ID" value="KAF4682518.1"/>
    <property type="molecule type" value="Genomic_DNA"/>
</dbReference>
<feature type="compositionally biased region" description="Low complexity" evidence="1">
    <location>
        <begin position="301"/>
        <end position="321"/>
    </location>
</feature>
<sequence>MLPERAPMAQVSSTMPSPPPPPSSSSSTLAVPQTAVGGAESLPMRSALTVVPEDLPAIKYRHTMVLISRALYSRKIAELVCTSDEAMAVAHSRGTEGEDDDDDDTPRNEHSAGTEGSSNNSSVAATDGGGLGDSTATTSSPQECRCTRRKSRRDTKKCYCSLSRSLSTYSAQQQSAVMQRQGTGPLSHNPSVSSSGLASPSVAGLARSVTSESALSLQDRGTTSLDLRRGFSGSMAVISRIAFESVSHKYSSTIPKLTSFSAAINTCLIFVLAGDLPPSGARPWTPSADLPNGGQTRRGEGSSSPAPSSSSGRPGSQESSSDISGVDLGICRVSAVEGVECGCFGFFGGHGRCRGNNNNNSSPASPDRGDGRSSGEVEVRDDERIEDDLRMLELRLRQWQRQRQHMSDDSKPLSVLLVISDYDRKMEYDREQHIFTRHERQALKNKHTLLLSSVDSLWDKWGSRGGRVLDDKIFTSWDGDKLHAVVTDLSTRLAHAYVTARPPDAV</sequence>
<feature type="compositionally biased region" description="Basic and acidic residues" evidence="1">
    <location>
        <begin position="367"/>
        <end position="383"/>
    </location>
</feature>
<feature type="compositionally biased region" description="Polar residues" evidence="1">
    <location>
        <begin position="171"/>
        <end position="189"/>
    </location>
</feature>
<organism evidence="2 3">
    <name type="scientific">Perkinsus olseni</name>
    <name type="common">Perkinsus atlanticus</name>
    <dbReference type="NCBI Taxonomy" id="32597"/>
    <lineage>
        <taxon>Eukaryota</taxon>
        <taxon>Sar</taxon>
        <taxon>Alveolata</taxon>
        <taxon>Perkinsozoa</taxon>
        <taxon>Perkinsea</taxon>
        <taxon>Perkinsida</taxon>
        <taxon>Perkinsidae</taxon>
        <taxon>Perkinsus</taxon>
    </lineage>
</organism>
<protein>
    <submittedName>
        <fullName evidence="2">Uncharacterized protein</fullName>
    </submittedName>
</protein>
<feature type="region of interest" description="Disordered" evidence="1">
    <location>
        <begin position="282"/>
        <end position="323"/>
    </location>
</feature>